<dbReference type="Proteomes" id="UP000053144">
    <property type="component" value="Chromosome 10"/>
</dbReference>
<dbReference type="EMBL" id="CM003380">
    <property type="protein sequence ID" value="KOM55814.1"/>
    <property type="molecule type" value="Genomic_DNA"/>
</dbReference>
<reference evidence="2" key="1">
    <citation type="journal article" date="2015" name="Proc. Natl. Acad. Sci. U.S.A.">
        <title>Genome sequencing of adzuki bean (Vigna angularis) provides insight into high starch and low fat accumulation and domestication.</title>
        <authorList>
            <person name="Yang K."/>
            <person name="Tian Z."/>
            <person name="Chen C."/>
            <person name="Luo L."/>
            <person name="Zhao B."/>
            <person name="Wang Z."/>
            <person name="Yu L."/>
            <person name="Li Y."/>
            <person name="Sun Y."/>
            <person name="Li W."/>
            <person name="Chen Y."/>
            <person name="Li Y."/>
            <person name="Zhang Y."/>
            <person name="Ai D."/>
            <person name="Zhao J."/>
            <person name="Shang C."/>
            <person name="Ma Y."/>
            <person name="Wu B."/>
            <person name="Wang M."/>
            <person name="Gao L."/>
            <person name="Sun D."/>
            <person name="Zhang P."/>
            <person name="Guo F."/>
            <person name="Wang W."/>
            <person name="Li Y."/>
            <person name="Wang J."/>
            <person name="Varshney R.K."/>
            <person name="Wang J."/>
            <person name="Ling H.Q."/>
            <person name="Wan P."/>
        </authorList>
    </citation>
    <scope>NUCLEOTIDE SEQUENCE</scope>
    <source>
        <strain evidence="2">cv. Jingnong 6</strain>
    </source>
</reference>
<dbReference type="Gramene" id="KOM55814">
    <property type="protein sequence ID" value="KOM55814"/>
    <property type="gene ID" value="LR48_Vigan10g170600"/>
</dbReference>
<dbReference type="AlphaFoldDB" id="A0A0L9VM38"/>
<gene>
    <name evidence="1" type="ORF">LR48_Vigan10g170600</name>
</gene>
<evidence type="ECO:0000313" key="2">
    <source>
        <dbReference type="Proteomes" id="UP000053144"/>
    </source>
</evidence>
<evidence type="ECO:0000313" key="1">
    <source>
        <dbReference type="EMBL" id="KOM55814.1"/>
    </source>
</evidence>
<name>A0A0L9VM38_PHAAN</name>
<organism evidence="1 2">
    <name type="scientific">Phaseolus angularis</name>
    <name type="common">Azuki bean</name>
    <name type="synonym">Vigna angularis</name>
    <dbReference type="NCBI Taxonomy" id="3914"/>
    <lineage>
        <taxon>Eukaryota</taxon>
        <taxon>Viridiplantae</taxon>
        <taxon>Streptophyta</taxon>
        <taxon>Embryophyta</taxon>
        <taxon>Tracheophyta</taxon>
        <taxon>Spermatophyta</taxon>
        <taxon>Magnoliopsida</taxon>
        <taxon>eudicotyledons</taxon>
        <taxon>Gunneridae</taxon>
        <taxon>Pentapetalae</taxon>
        <taxon>rosids</taxon>
        <taxon>fabids</taxon>
        <taxon>Fabales</taxon>
        <taxon>Fabaceae</taxon>
        <taxon>Papilionoideae</taxon>
        <taxon>50 kb inversion clade</taxon>
        <taxon>NPAAA clade</taxon>
        <taxon>indigoferoid/millettioid clade</taxon>
        <taxon>Phaseoleae</taxon>
        <taxon>Vigna</taxon>
    </lineage>
</organism>
<sequence>MKEWGYDGVEEGKVPLEQVEVGLTGDLTGTGGDDAEIGVGIITASDGRFSEGVDLGVLENTSSTFVLDAEEVKGTVQSSKKNSP</sequence>
<proteinExistence type="predicted"/>
<accession>A0A0L9VM38</accession>
<protein>
    <submittedName>
        <fullName evidence="1">Uncharacterized protein</fullName>
    </submittedName>
</protein>